<protein>
    <submittedName>
        <fullName evidence="1">Uncharacterized protein</fullName>
    </submittedName>
</protein>
<reference evidence="1 2" key="1">
    <citation type="submission" date="2014-06" db="EMBL/GenBank/DDBJ databases">
        <authorList>
            <person name="Ju J."/>
            <person name="Zhang J."/>
        </authorList>
    </citation>
    <scope>NUCLEOTIDE SEQUENCE [LARGE SCALE GENOMIC DNA]</scope>
    <source>
        <strain evidence="1">DmW_045</strain>
    </source>
</reference>
<evidence type="ECO:0000313" key="2">
    <source>
        <dbReference type="Proteomes" id="UP000194639"/>
    </source>
</evidence>
<proteinExistence type="predicted"/>
<dbReference type="EMBL" id="JOMO01000096">
    <property type="protein sequence ID" value="OUI79511.1"/>
    <property type="molecule type" value="Genomic_DNA"/>
</dbReference>
<gene>
    <name evidence="1" type="ORF">HK12_14195</name>
</gene>
<feature type="non-terminal residue" evidence="1">
    <location>
        <position position="92"/>
    </location>
</feature>
<dbReference type="RefSeq" id="WP_218777591.1">
    <property type="nucleotide sequence ID" value="NZ_JOMO01000096.1"/>
</dbReference>
<dbReference type="Proteomes" id="UP000194639">
    <property type="component" value="Unassembled WGS sequence"/>
</dbReference>
<name>A0A251ZXX8_9PROT</name>
<organism evidence="1 2">
    <name type="scientific">Acetobacter orientalis</name>
    <dbReference type="NCBI Taxonomy" id="146474"/>
    <lineage>
        <taxon>Bacteria</taxon>
        <taxon>Pseudomonadati</taxon>
        <taxon>Pseudomonadota</taxon>
        <taxon>Alphaproteobacteria</taxon>
        <taxon>Acetobacterales</taxon>
        <taxon>Acetobacteraceae</taxon>
        <taxon>Acetobacter</taxon>
    </lineage>
</organism>
<sequence length="92" mass="10349">MISGATRGKGGSGLWRHLLDYKHQNDAVVVGASRGLIETGTKDQIKELTHIGSYASHSKPLHHVHADPAHDWTPDQWADFWKSYENEFSLQK</sequence>
<accession>A0A251ZXX8</accession>
<feature type="non-terminal residue" evidence="1">
    <location>
        <position position="1"/>
    </location>
</feature>
<comment type="caution">
    <text evidence="1">The sequence shown here is derived from an EMBL/GenBank/DDBJ whole genome shotgun (WGS) entry which is preliminary data.</text>
</comment>
<evidence type="ECO:0000313" key="1">
    <source>
        <dbReference type="EMBL" id="OUI79511.1"/>
    </source>
</evidence>
<dbReference type="AlphaFoldDB" id="A0A251ZXX8"/>